<name>A0ABR8RWE8_9CELL</name>
<dbReference type="SFLD" id="SFLDG01129">
    <property type="entry name" value="C1.5:_HAD__Beta-PGM__Phosphata"/>
    <property type="match status" value="1"/>
</dbReference>
<dbReference type="EMBL" id="JACSQQ010000040">
    <property type="protein sequence ID" value="MBD7952119.1"/>
    <property type="molecule type" value="Genomic_DNA"/>
</dbReference>
<dbReference type="InterPro" id="IPR036412">
    <property type="entry name" value="HAD-like_sf"/>
</dbReference>
<keyword evidence="2" id="KW-1185">Reference proteome</keyword>
<dbReference type="Proteomes" id="UP000641803">
    <property type="component" value="Unassembled WGS sequence"/>
</dbReference>
<dbReference type="InterPro" id="IPR023198">
    <property type="entry name" value="PGP-like_dom2"/>
</dbReference>
<dbReference type="NCBIfam" id="TIGR01509">
    <property type="entry name" value="HAD-SF-IA-v3"/>
    <property type="match status" value="1"/>
</dbReference>
<dbReference type="SUPFAM" id="SSF56784">
    <property type="entry name" value="HAD-like"/>
    <property type="match status" value="1"/>
</dbReference>
<dbReference type="PANTHER" id="PTHR43481:SF4">
    <property type="entry name" value="GLYCEROL-1-PHOSPHATE PHOSPHOHYDROLASE 1-RELATED"/>
    <property type="match status" value="1"/>
</dbReference>
<evidence type="ECO:0000313" key="2">
    <source>
        <dbReference type="Proteomes" id="UP000641803"/>
    </source>
</evidence>
<dbReference type="GO" id="GO:0016787">
    <property type="term" value="F:hydrolase activity"/>
    <property type="evidence" value="ECO:0007669"/>
    <property type="project" value="UniProtKB-KW"/>
</dbReference>
<proteinExistence type="predicted"/>
<gene>
    <name evidence="1" type="ORF">H9652_17080</name>
</gene>
<dbReference type="PANTHER" id="PTHR43481">
    <property type="entry name" value="FRUCTOSE-1-PHOSPHATE PHOSPHATASE"/>
    <property type="match status" value="1"/>
</dbReference>
<protein>
    <submittedName>
        <fullName evidence="1">HAD-IA family hydrolase</fullName>
    </submittedName>
</protein>
<accession>A0ABR8RWE8</accession>
<dbReference type="InterPro" id="IPR051806">
    <property type="entry name" value="HAD-like_SPP"/>
</dbReference>
<dbReference type="InterPro" id="IPR023214">
    <property type="entry name" value="HAD_sf"/>
</dbReference>
<keyword evidence="1" id="KW-0378">Hydrolase</keyword>
<reference evidence="1 2" key="1">
    <citation type="submission" date="2020-08" db="EMBL/GenBank/DDBJ databases">
        <title>A Genomic Blueprint of the Chicken Gut Microbiome.</title>
        <authorList>
            <person name="Gilroy R."/>
            <person name="Ravi A."/>
            <person name="Getino M."/>
            <person name="Pursley I."/>
            <person name="Horton D.L."/>
            <person name="Alikhan N.-F."/>
            <person name="Baker D."/>
            <person name="Gharbi K."/>
            <person name="Hall N."/>
            <person name="Watson M."/>
            <person name="Adriaenssens E.M."/>
            <person name="Foster-Nyarko E."/>
            <person name="Jarju S."/>
            <person name="Secka A."/>
            <person name="Antonio M."/>
            <person name="Oren A."/>
            <person name="Chaudhuri R."/>
            <person name="La Ragione R.M."/>
            <person name="Hildebrand F."/>
            <person name="Pallen M.J."/>
        </authorList>
    </citation>
    <scope>NUCLEOTIDE SEQUENCE [LARGE SCALE GENOMIC DNA]</scope>
    <source>
        <strain evidence="1 2">Sa4CUA1</strain>
    </source>
</reference>
<dbReference type="Gene3D" id="3.40.50.1000">
    <property type="entry name" value="HAD superfamily/HAD-like"/>
    <property type="match status" value="1"/>
</dbReference>
<dbReference type="SFLD" id="SFLDS00003">
    <property type="entry name" value="Haloacid_Dehalogenase"/>
    <property type="match status" value="1"/>
</dbReference>
<dbReference type="Gene3D" id="1.10.150.240">
    <property type="entry name" value="Putative phosphatase, domain 2"/>
    <property type="match status" value="1"/>
</dbReference>
<sequence>MWSGRALLFDLDGTLVDSLPTIERHTELWAARVGLPAQHVIAASHGRRDAELIPFLAPWLDAEREVDWLHRLSCDDTVGILAVPGAADLLDGLPPGSWAIVTSAAREVALARLDAAGLPRPRHLVCSEDVEHGKPDPEGFLRGAALLGHPSQTCLVLEDSGAGAAAAHEAGATVLSVGRGAVPGVAHSTLDLRTVRASPAPDGLDVVVGGARAADVAGISA</sequence>
<evidence type="ECO:0000313" key="1">
    <source>
        <dbReference type="EMBL" id="MBD7952119.1"/>
    </source>
</evidence>
<comment type="caution">
    <text evidence="1">The sequence shown here is derived from an EMBL/GenBank/DDBJ whole genome shotgun (WGS) entry which is preliminary data.</text>
</comment>
<organism evidence="1 2">
    <name type="scientific">Oerskovia rustica</name>
    <dbReference type="NCBI Taxonomy" id="2762237"/>
    <lineage>
        <taxon>Bacteria</taxon>
        <taxon>Bacillati</taxon>
        <taxon>Actinomycetota</taxon>
        <taxon>Actinomycetes</taxon>
        <taxon>Micrococcales</taxon>
        <taxon>Cellulomonadaceae</taxon>
        <taxon>Oerskovia</taxon>
    </lineage>
</organism>
<dbReference type="Pfam" id="PF00702">
    <property type="entry name" value="Hydrolase"/>
    <property type="match status" value="1"/>
</dbReference>
<dbReference type="InterPro" id="IPR006439">
    <property type="entry name" value="HAD-SF_hydro_IA"/>
</dbReference>